<proteinExistence type="predicted"/>
<dbReference type="AlphaFoldDB" id="A0AAE0Z5L4"/>
<organism evidence="1 2">
    <name type="scientific">Elysia crispata</name>
    <name type="common">lettuce slug</name>
    <dbReference type="NCBI Taxonomy" id="231223"/>
    <lineage>
        <taxon>Eukaryota</taxon>
        <taxon>Metazoa</taxon>
        <taxon>Spiralia</taxon>
        <taxon>Lophotrochozoa</taxon>
        <taxon>Mollusca</taxon>
        <taxon>Gastropoda</taxon>
        <taxon>Heterobranchia</taxon>
        <taxon>Euthyneura</taxon>
        <taxon>Panpulmonata</taxon>
        <taxon>Sacoglossa</taxon>
        <taxon>Placobranchoidea</taxon>
        <taxon>Plakobranchidae</taxon>
        <taxon>Elysia</taxon>
    </lineage>
</organism>
<gene>
    <name evidence="1" type="ORF">RRG08_009879</name>
</gene>
<evidence type="ECO:0000313" key="2">
    <source>
        <dbReference type="Proteomes" id="UP001283361"/>
    </source>
</evidence>
<protein>
    <submittedName>
        <fullName evidence="1">Uncharacterized protein</fullName>
    </submittedName>
</protein>
<reference evidence="1" key="1">
    <citation type="journal article" date="2023" name="G3 (Bethesda)">
        <title>A reference genome for the long-term kleptoplast-retaining sea slug Elysia crispata morphotype clarki.</title>
        <authorList>
            <person name="Eastman K.E."/>
            <person name="Pendleton A.L."/>
            <person name="Shaikh M.A."/>
            <person name="Suttiyut T."/>
            <person name="Ogas R."/>
            <person name="Tomko P."/>
            <person name="Gavelis G."/>
            <person name="Widhalm J.R."/>
            <person name="Wisecaver J.H."/>
        </authorList>
    </citation>
    <scope>NUCLEOTIDE SEQUENCE</scope>
    <source>
        <strain evidence="1">ECLA1</strain>
    </source>
</reference>
<dbReference type="Proteomes" id="UP001283361">
    <property type="component" value="Unassembled WGS sequence"/>
</dbReference>
<sequence length="92" mass="9910">MAVPCCPKIPDGVEEFKTLDLYNASYKQVPGAKGGGGAVTNSSFLGQAGGNRLSIFLTNPGTKQMRYELSLVSSRLMQLCCLCSTRSRVSFR</sequence>
<comment type="caution">
    <text evidence="1">The sequence shown here is derived from an EMBL/GenBank/DDBJ whole genome shotgun (WGS) entry which is preliminary data.</text>
</comment>
<accession>A0AAE0Z5L4</accession>
<evidence type="ECO:0000313" key="1">
    <source>
        <dbReference type="EMBL" id="KAK3762491.1"/>
    </source>
</evidence>
<keyword evidence="2" id="KW-1185">Reference proteome</keyword>
<name>A0AAE0Z5L4_9GAST</name>
<dbReference type="EMBL" id="JAWDGP010004710">
    <property type="protein sequence ID" value="KAK3762491.1"/>
    <property type="molecule type" value="Genomic_DNA"/>
</dbReference>